<keyword evidence="5 13" id="KW-0444">Lipid biosynthesis</keyword>
<keyword evidence="9 13" id="KW-0275">Fatty acid biosynthesis</keyword>
<keyword evidence="11 13" id="KW-0012">Acyltransferase</keyword>
<dbReference type="PANTHER" id="PTHR34069">
    <property type="entry name" value="3-OXOACYL-[ACYL-CARRIER-PROTEIN] SYNTHASE 3"/>
    <property type="match status" value="1"/>
</dbReference>
<dbReference type="InterPro" id="IPR013747">
    <property type="entry name" value="ACP_syn_III_C"/>
</dbReference>
<dbReference type="GO" id="GO:0033818">
    <property type="term" value="F:beta-ketoacyl-acyl-carrier-protein synthase III activity"/>
    <property type="evidence" value="ECO:0007669"/>
    <property type="project" value="UniProtKB-UniRule"/>
</dbReference>
<evidence type="ECO:0000256" key="9">
    <source>
        <dbReference type="ARBA" id="ARBA00023160"/>
    </source>
</evidence>
<gene>
    <name evidence="13" type="primary">fabH</name>
    <name evidence="16" type="ordered locus">Dret_1414</name>
</gene>
<keyword evidence="4 13" id="KW-0963">Cytoplasm</keyword>
<dbReference type="GO" id="GO:0006633">
    <property type="term" value="P:fatty acid biosynthetic process"/>
    <property type="evidence" value="ECO:0007669"/>
    <property type="project" value="UniProtKB-UniRule"/>
</dbReference>
<name>C8X2Q4_DESRD</name>
<dbReference type="Pfam" id="PF08545">
    <property type="entry name" value="ACP_syn_III"/>
    <property type="match status" value="1"/>
</dbReference>
<keyword evidence="17" id="KW-1185">Reference proteome</keyword>
<evidence type="ECO:0000313" key="17">
    <source>
        <dbReference type="Proteomes" id="UP000001052"/>
    </source>
</evidence>
<accession>C8X2Q4</accession>
<dbReference type="EMBL" id="CP001734">
    <property type="protein sequence ID" value="ACV68701.1"/>
    <property type="molecule type" value="Genomic_DNA"/>
</dbReference>
<dbReference type="InterPro" id="IPR004655">
    <property type="entry name" value="FabH"/>
</dbReference>
<dbReference type="KEGG" id="drt:Dret_1414"/>
<organism evidence="16 17">
    <name type="scientific">Desulfohalobium retbaense (strain ATCC 49708 / DSM 5692 / JCM 16813 / HR100)</name>
    <dbReference type="NCBI Taxonomy" id="485915"/>
    <lineage>
        <taxon>Bacteria</taxon>
        <taxon>Pseudomonadati</taxon>
        <taxon>Thermodesulfobacteriota</taxon>
        <taxon>Desulfovibrionia</taxon>
        <taxon>Desulfovibrionales</taxon>
        <taxon>Desulfohalobiaceae</taxon>
        <taxon>Desulfohalobium</taxon>
    </lineage>
</organism>
<evidence type="ECO:0000256" key="2">
    <source>
        <dbReference type="ARBA" id="ARBA00008642"/>
    </source>
</evidence>
<keyword evidence="6 13" id="KW-0808">Transferase</keyword>
<evidence type="ECO:0000259" key="15">
    <source>
        <dbReference type="Pfam" id="PF08545"/>
    </source>
</evidence>
<dbReference type="AlphaFoldDB" id="C8X2Q4"/>
<dbReference type="CDD" id="cd00830">
    <property type="entry name" value="KAS_III"/>
    <property type="match status" value="1"/>
</dbReference>
<evidence type="ECO:0000256" key="13">
    <source>
        <dbReference type="HAMAP-Rule" id="MF_01815"/>
    </source>
</evidence>
<evidence type="ECO:0000256" key="8">
    <source>
        <dbReference type="ARBA" id="ARBA00023098"/>
    </source>
</evidence>
<evidence type="ECO:0000256" key="5">
    <source>
        <dbReference type="ARBA" id="ARBA00022516"/>
    </source>
</evidence>
<feature type="domain" description="Beta-ketoacyl-[acyl-carrier-protein] synthase III N-terminal" evidence="15">
    <location>
        <begin position="109"/>
        <end position="188"/>
    </location>
</feature>
<evidence type="ECO:0000256" key="6">
    <source>
        <dbReference type="ARBA" id="ARBA00022679"/>
    </source>
</evidence>
<keyword evidence="7 13" id="KW-0276">Fatty acid metabolism</keyword>
<feature type="region of interest" description="ACP-binding" evidence="13">
    <location>
        <begin position="257"/>
        <end position="261"/>
    </location>
</feature>
<dbReference type="UniPathway" id="UPA00094"/>
<comment type="similarity">
    <text evidence="2 13">Belongs to the thiolase-like superfamily. FabH family.</text>
</comment>
<dbReference type="HOGENOM" id="CLU_039592_3_1_7"/>
<dbReference type="InterPro" id="IPR016039">
    <property type="entry name" value="Thiolase-like"/>
</dbReference>
<reference evidence="17" key="1">
    <citation type="submission" date="2009-09" db="EMBL/GenBank/DDBJ databases">
        <title>The complete chromosome of Desulfohalobium retbaense DSM 5692.</title>
        <authorList>
            <consortium name="US DOE Joint Genome Institute (JGI-PGF)"/>
            <person name="Lucas S."/>
            <person name="Copeland A."/>
            <person name="Lapidus A."/>
            <person name="Glavina del Rio T."/>
            <person name="Dalin E."/>
            <person name="Tice H."/>
            <person name="Bruce D."/>
            <person name="Goodwin L."/>
            <person name="Pitluck S."/>
            <person name="Kyrpides N."/>
            <person name="Mavromatis K."/>
            <person name="Ivanova N."/>
            <person name="Mikhailova N."/>
            <person name="Munk A.C."/>
            <person name="Brettin T."/>
            <person name="Detter J.C."/>
            <person name="Han C."/>
            <person name="Tapia R."/>
            <person name="Larimer F."/>
            <person name="Land M."/>
            <person name="Hauser L."/>
            <person name="Markowitz V."/>
            <person name="Cheng J.-F."/>
            <person name="Hugenholtz P."/>
            <person name="Woyke T."/>
            <person name="Wu D."/>
            <person name="Spring S."/>
            <person name="Klenk H.-P."/>
            <person name="Eisen J.A."/>
        </authorList>
    </citation>
    <scope>NUCLEOTIDE SEQUENCE [LARGE SCALE GENOMIC DNA]</scope>
    <source>
        <strain evidence="17">DSM 5692</strain>
    </source>
</reference>
<dbReference type="GO" id="GO:0044550">
    <property type="term" value="P:secondary metabolite biosynthetic process"/>
    <property type="evidence" value="ECO:0007669"/>
    <property type="project" value="TreeGrafter"/>
</dbReference>
<evidence type="ECO:0000256" key="11">
    <source>
        <dbReference type="ARBA" id="ARBA00023315"/>
    </source>
</evidence>
<dbReference type="RefSeq" id="WP_015751848.1">
    <property type="nucleotide sequence ID" value="NC_013223.1"/>
</dbReference>
<dbReference type="eggNOG" id="COG0332">
    <property type="taxonomic scope" value="Bacteria"/>
</dbReference>
<dbReference type="Proteomes" id="UP000001052">
    <property type="component" value="Chromosome"/>
</dbReference>
<dbReference type="GO" id="GO:0004315">
    <property type="term" value="F:3-oxoacyl-[acyl-carrier-protein] synthase activity"/>
    <property type="evidence" value="ECO:0007669"/>
    <property type="project" value="InterPro"/>
</dbReference>
<evidence type="ECO:0000313" key="16">
    <source>
        <dbReference type="EMBL" id="ACV68701.1"/>
    </source>
</evidence>
<dbReference type="InterPro" id="IPR013751">
    <property type="entry name" value="ACP_syn_III_N"/>
</dbReference>
<evidence type="ECO:0000259" key="14">
    <source>
        <dbReference type="Pfam" id="PF08541"/>
    </source>
</evidence>
<evidence type="ECO:0000256" key="1">
    <source>
        <dbReference type="ARBA" id="ARBA00005194"/>
    </source>
</evidence>
<comment type="subunit">
    <text evidence="13">Homodimer.</text>
</comment>
<protein>
    <recommendedName>
        <fullName evidence="3 13">Beta-ketoacyl-[acyl-carrier-protein] synthase III</fullName>
        <shortName evidence="13">Beta-ketoacyl-ACP synthase III</shortName>
        <shortName evidence="13">KAS III</shortName>
        <ecNumber evidence="3 13">2.3.1.180</ecNumber>
    </recommendedName>
    <alternativeName>
        <fullName evidence="13">3-oxoacyl-[acyl-carrier-protein] synthase 3</fullName>
    </alternativeName>
    <alternativeName>
        <fullName evidence="13">3-oxoacyl-[acyl-carrier-protein] synthase III</fullName>
    </alternativeName>
</protein>
<evidence type="ECO:0000256" key="10">
    <source>
        <dbReference type="ARBA" id="ARBA00023268"/>
    </source>
</evidence>
<evidence type="ECO:0000256" key="4">
    <source>
        <dbReference type="ARBA" id="ARBA00022490"/>
    </source>
</evidence>
<dbReference type="NCBIfam" id="NF006829">
    <property type="entry name" value="PRK09352.1"/>
    <property type="match status" value="1"/>
</dbReference>
<dbReference type="STRING" id="485915.Dret_1414"/>
<dbReference type="NCBIfam" id="TIGR00747">
    <property type="entry name" value="fabH"/>
    <property type="match status" value="1"/>
</dbReference>
<dbReference type="PANTHER" id="PTHR34069:SF2">
    <property type="entry name" value="BETA-KETOACYL-[ACYL-CARRIER-PROTEIN] SYNTHASE III"/>
    <property type="match status" value="1"/>
</dbReference>
<comment type="catalytic activity">
    <reaction evidence="12">
        <text>malonyl-[ACP] + acetyl-CoA + H(+) = 3-oxobutanoyl-[ACP] + CO2 + CoA</text>
        <dbReference type="Rhea" id="RHEA:12080"/>
        <dbReference type="Rhea" id="RHEA-COMP:9623"/>
        <dbReference type="Rhea" id="RHEA-COMP:9625"/>
        <dbReference type="ChEBI" id="CHEBI:15378"/>
        <dbReference type="ChEBI" id="CHEBI:16526"/>
        <dbReference type="ChEBI" id="CHEBI:57287"/>
        <dbReference type="ChEBI" id="CHEBI:57288"/>
        <dbReference type="ChEBI" id="CHEBI:78449"/>
        <dbReference type="ChEBI" id="CHEBI:78450"/>
        <dbReference type="EC" id="2.3.1.180"/>
    </reaction>
    <physiologicalReaction direction="left-to-right" evidence="12">
        <dbReference type="Rhea" id="RHEA:12081"/>
    </physiologicalReaction>
</comment>
<dbReference type="FunFam" id="3.40.47.10:FF:000004">
    <property type="entry name" value="3-oxoacyl-[acyl-carrier-protein] synthase 3"/>
    <property type="match status" value="1"/>
</dbReference>
<comment type="function">
    <text evidence="13">Catalyzes the condensation reaction of fatty acid synthesis by the addition to an acyl acceptor of two carbons from malonyl-ACP. Catalyzes the first condensation reaction which initiates fatty acid synthesis and may therefore play a role in governing the total rate of fatty acid production. Possesses both acetoacetyl-ACP synthase and acetyl transacylase activities. Its substrate specificity determines the biosynthesis of branched-chain and/or straight-chain of fatty acids.</text>
</comment>
<feature type="active site" evidence="13">
    <location>
        <position position="256"/>
    </location>
</feature>
<evidence type="ECO:0000256" key="3">
    <source>
        <dbReference type="ARBA" id="ARBA00012333"/>
    </source>
</evidence>
<dbReference type="GO" id="GO:0005737">
    <property type="term" value="C:cytoplasm"/>
    <property type="evidence" value="ECO:0007669"/>
    <property type="project" value="UniProtKB-SubCell"/>
</dbReference>
<dbReference type="EC" id="2.3.1.180" evidence="3 13"/>
<proteinExistence type="inferred from homology"/>
<evidence type="ECO:0000256" key="7">
    <source>
        <dbReference type="ARBA" id="ARBA00022832"/>
    </source>
</evidence>
<dbReference type="HAMAP" id="MF_01815">
    <property type="entry name" value="FabH"/>
    <property type="match status" value="1"/>
</dbReference>
<comment type="pathway">
    <text evidence="1 13">Lipid metabolism; fatty acid biosynthesis.</text>
</comment>
<reference evidence="16 17" key="2">
    <citation type="journal article" date="2010" name="Stand. Genomic Sci.">
        <title>Complete genome sequence of Desulfohalobium retbaense type strain (HR(100)).</title>
        <authorList>
            <person name="Spring S."/>
            <person name="Nolan M."/>
            <person name="Lapidus A."/>
            <person name="Glavina Del Rio T."/>
            <person name="Copeland A."/>
            <person name="Tice H."/>
            <person name="Cheng J.F."/>
            <person name="Lucas S."/>
            <person name="Land M."/>
            <person name="Chen F."/>
            <person name="Bruce D."/>
            <person name="Goodwin L."/>
            <person name="Pitluck S."/>
            <person name="Ivanova N."/>
            <person name="Mavromatis K."/>
            <person name="Mikhailova N."/>
            <person name="Pati A."/>
            <person name="Chen A."/>
            <person name="Palaniappan K."/>
            <person name="Hauser L."/>
            <person name="Chang Y.J."/>
            <person name="Jeffries C.D."/>
            <person name="Munk C."/>
            <person name="Kiss H."/>
            <person name="Chain P."/>
            <person name="Han C."/>
            <person name="Brettin T."/>
            <person name="Detter J.C."/>
            <person name="Schuler E."/>
            <person name="Goker M."/>
            <person name="Rohde M."/>
            <person name="Bristow J."/>
            <person name="Eisen J.A."/>
            <person name="Markowitz V."/>
            <person name="Hugenholtz P."/>
            <person name="Kyrpides N.C."/>
            <person name="Klenk H.P."/>
        </authorList>
    </citation>
    <scope>NUCLEOTIDE SEQUENCE [LARGE SCALE GENOMIC DNA]</scope>
    <source>
        <strain evidence="16 17">DSM 5692</strain>
    </source>
</reference>
<feature type="domain" description="Beta-ketoacyl-[acyl-carrier-protein] synthase III C-terminal" evidence="14">
    <location>
        <begin position="240"/>
        <end position="328"/>
    </location>
</feature>
<dbReference type="SUPFAM" id="SSF53901">
    <property type="entry name" value="Thiolase-like"/>
    <property type="match status" value="1"/>
</dbReference>
<comment type="domain">
    <text evidence="13">The last Arg residue of the ACP-binding site is essential for the weak association between ACP/AcpP and FabH.</text>
</comment>
<dbReference type="Pfam" id="PF08541">
    <property type="entry name" value="ACP_syn_III_C"/>
    <property type="match status" value="1"/>
</dbReference>
<dbReference type="Gene3D" id="3.40.47.10">
    <property type="match status" value="1"/>
</dbReference>
<keyword evidence="8 13" id="KW-0443">Lipid metabolism</keyword>
<sequence>MSAHTPKILGFGHYAPSRTLTNADLEKMVDTSDDWITTRTGIKERHVAAPDEACSDLALPAARQALEQAGLTPDSLTHIFVATFTPDAYVPSAACVLQHKLGASQAMAMDLAAACSGFLYSLETARAFLAIHPEAKILVVGSEVITSRTNFTDRSTCVLFGDAAGAAVLGNQDNAIAALDDVLLGADGSLGDLLVVRGGGSGAPVALGESVDESFFVQMQGSEVFRHAVRSMASITNQVLARAGLSAKDIDLFIPHQANIRIIEALAKKLAFPIDKVYVNVNRFGNSSAASVPLALSEALQEGYIPEDATVLLASFGGGFTWGAALLKFGRGH</sequence>
<dbReference type="OrthoDB" id="9815506at2"/>
<keyword evidence="10 13" id="KW-0511">Multifunctional enzyme</keyword>
<feature type="active site" evidence="13">
    <location>
        <position position="115"/>
    </location>
</feature>
<comment type="subcellular location">
    <subcellularLocation>
        <location evidence="13">Cytoplasm</location>
    </subcellularLocation>
</comment>
<feature type="active site" evidence="13">
    <location>
        <position position="286"/>
    </location>
</feature>
<evidence type="ECO:0000256" key="12">
    <source>
        <dbReference type="ARBA" id="ARBA00051096"/>
    </source>
</evidence>